<name>A0A091ND36_9PASS</name>
<comment type="caution">
    <text evidence="2">Lacks conserved residue(s) required for the propagation of feature annotation.</text>
</comment>
<feature type="non-terminal residue" evidence="4">
    <location>
        <position position="101"/>
    </location>
</feature>
<dbReference type="Pfam" id="PF00648">
    <property type="entry name" value="Peptidase_C2"/>
    <property type="match status" value="1"/>
</dbReference>
<dbReference type="InterPro" id="IPR001300">
    <property type="entry name" value="Peptidase_C2_calpain_cat"/>
</dbReference>
<dbReference type="PANTHER" id="PTHR10183:SF374">
    <property type="entry name" value="CALPAIN-8"/>
    <property type="match status" value="1"/>
</dbReference>
<dbReference type="InterPro" id="IPR022684">
    <property type="entry name" value="Calpain_cysteine_protease"/>
</dbReference>
<dbReference type="InterPro" id="IPR038765">
    <property type="entry name" value="Papain-like_cys_pep_sf"/>
</dbReference>
<accession>A0A091ND36</accession>
<evidence type="ECO:0000313" key="4">
    <source>
        <dbReference type="EMBL" id="KFP86764.1"/>
    </source>
</evidence>
<dbReference type="PANTHER" id="PTHR10183">
    <property type="entry name" value="CALPAIN"/>
    <property type="match status" value="1"/>
</dbReference>
<evidence type="ECO:0000256" key="2">
    <source>
        <dbReference type="PROSITE-ProRule" id="PRU00239"/>
    </source>
</evidence>
<dbReference type="AlphaFoldDB" id="A0A091ND36"/>
<feature type="non-terminal residue" evidence="4">
    <location>
        <position position="1"/>
    </location>
</feature>
<reference evidence="4 5" key="1">
    <citation type="submission" date="2014-04" db="EMBL/GenBank/DDBJ databases">
        <title>Genome evolution of avian class.</title>
        <authorList>
            <person name="Zhang G."/>
            <person name="Li C."/>
        </authorList>
    </citation>
    <scope>NUCLEOTIDE SEQUENCE [LARGE SCALE GENOMIC DNA]</scope>
    <source>
        <strain evidence="4">BGI_N310</strain>
    </source>
</reference>
<dbReference type="Gene3D" id="3.90.70.10">
    <property type="entry name" value="Cysteine proteinases"/>
    <property type="match status" value="1"/>
</dbReference>
<keyword evidence="5" id="KW-1185">Reference proteome</keyword>
<evidence type="ECO:0000256" key="1">
    <source>
        <dbReference type="ARBA" id="ARBA00007623"/>
    </source>
</evidence>
<dbReference type="PROSITE" id="PS50203">
    <property type="entry name" value="CALPAIN_CAT"/>
    <property type="match status" value="1"/>
</dbReference>
<dbReference type="PRINTS" id="PR00704">
    <property type="entry name" value="CALPAIN"/>
</dbReference>
<gene>
    <name evidence="4" type="ORF">N310_11255</name>
</gene>
<dbReference type="EMBL" id="KK844986">
    <property type="protein sequence ID" value="KFP86764.1"/>
    <property type="molecule type" value="Genomic_DNA"/>
</dbReference>
<dbReference type="SUPFAM" id="SSF54001">
    <property type="entry name" value="Cysteine proteinases"/>
    <property type="match status" value="1"/>
</dbReference>
<feature type="domain" description="Calpain catalytic" evidence="3">
    <location>
        <begin position="1"/>
        <end position="101"/>
    </location>
</feature>
<dbReference type="GO" id="GO:0005737">
    <property type="term" value="C:cytoplasm"/>
    <property type="evidence" value="ECO:0007669"/>
    <property type="project" value="TreeGrafter"/>
</dbReference>
<dbReference type="GO" id="GO:0004198">
    <property type="term" value="F:calcium-dependent cysteine-type endopeptidase activity"/>
    <property type="evidence" value="ECO:0007669"/>
    <property type="project" value="InterPro"/>
</dbReference>
<sequence>QYREWVDVMVDDRLPTKNGKLVFMHSEEGNEFWSTLLEKAYAKLNGSYEALTGGSTMEGFEDFTGGTSESYELWKAPSNLYQIIQKALRARSLLGCSIDVT</sequence>
<organism evidence="4 5">
    <name type="scientific">Acanthisitta chloris</name>
    <name type="common">rifleman</name>
    <dbReference type="NCBI Taxonomy" id="57068"/>
    <lineage>
        <taxon>Eukaryota</taxon>
        <taxon>Metazoa</taxon>
        <taxon>Chordata</taxon>
        <taxon>Craniata</taxon>
        <taxon>Vertebrata</taxon>
        <taxon>Euteleostomi</taxon>
        <taxon>Archelosauria</taxon>
        <taxon>Archosauria</taxon>
        <taxon>Dinosauria</taxon>
        <taxon>Saurischia</taxon>
        <taxon>Theropoda</taxon>
        <taxon>Coelurosauria</taxon>
        <taxon>Aves</taxon>
        <taxon>Neognathae</taxon>
        <taxon>Neoaves</taxon>
        <taxon>Telluraves</taxon>
        <taxon>Australaves</taxon>
        <taxon>Passeriformes</taxon>
        <taxon>Acanthisittidae</taxon>
        <taxon>Acanthisitta</taxon>
    </lineage>
</organism>
<proteinExistence type="inferred from homology"/>
<protein>
    <submittedName>
        <fullName evidence="4">Calpain-8</fullName>
    </submittedName>
</protein>
<dbReference type="Proteomes" id="UP000053537">
    <property type="component" value="Unassembled WGS sequence"/>
</dbReference>
<evidence type="ECO:0000259" key="3">
    <source>
        <dbReference type="PROSITE" id="PS50203"/>
    </source>
</evidence>
<comment type="similarity">
    <text evidence="1">Belongs to the peptidase C2 family.</text>
</comment>
<dbReference type="GO" id="GO:0006508">
    <property type="term" value="P:proteolysis"/>
    <property type="evidence" value="ECO:0007669"/>
    <property type="project" value="InterPro"/>
</dbReference>
<evidence type="ECO:0000313" key="5">
    <source>
        <dbReference type="Proteomes" id="UP000053537"/>
    </source>
</evidence>